<evidence type="ECO:0000259" key="1">
    <source>
        <dbReference type="Pfam" id="PF17906"/>
    </source>
</evidence>
<dbReference type="Pfam" id="PF17906">
    <property type="entry name" value="HTH_48"/>
    <property type="match status" value="1"/>
</dbReference>
<dbReference type="InterPro" id="IPR001888">
    <property type="entry name" value="Transposase_1"/>
</dbReference>
<protein>
    <submittedName>
        <fullName evidence="2">Histone-lysine N-methyltransferase SETMAR</fullName>
    </submittedName>
</protein>
<keyword evidence="2" id="KW-0808">Transferase</keyword>
<dbReference type="PANTHER" id="PTHR46060:SF1">
    <property type="entry name" value="MARINER MOS1 TRANSPOSASE-LIKE PROTEIN"/>
    <property type="match status" value="1"/>
</dbReference>
<reference evidence="2" key="1">
    <citation type="submission" date="2013-07" db="EMBL/GenBank/DDBJ databases">
        <title>Midgut Transcriptome Profiling of Anoplphora glabripennis, a Lignocellulose Degrading, Wood-Boring Cerambycid.</title>
        <authorList>
            <person name="Scully E.D."/>
            <person name="Hoover K."/>
            <person name="Carlson J.E."/>
            <person name="Tien M."/>
            <person name="Geib S.M."/>
        </authorList>
    </citation>
    <scope>NUCLEOTIDE SEQUENCE</scope>
</reference>
<feature type="non-terminal residue" evidence="2">
    <location>
        <position position="338"/>
    </location>
</feature>
<dbReference type="GO" id="GO:0008168">
    <property type="term" value="F:methyltransferase activity"/>
    <property type="evidence" value="ECO:0007669"/>
    <property type="project" value="UniProtKB-KW"/>
</dbReference>
<dbReference type="Pfam" id="PF01359">
    <property type="entry name" value="Transposase_1"/>
    <property type="match status" value="1"/>
</dbReference>
<evidence type="ECO:0000313" key="2">
    <source>
        <dbReference type="EMBL" id="JAB63184.1"/>
    </source>
</evidence>
<sequence length="338" mass="39412">MKMDKIEYRAVIKYLFLKGNTPTQIKDELDSVYGDSAPSFTTVKFWAAEFKRGRKSLGDDERSGRPKTATTDENIAKVHQMVLDDRRIKVREIAEVMNMSKERVCHILNQHLNMRKLSARWVPRLLTLDQKRVRMNISNALLAQFRRNKSEFWRRLITVDETWIHHYTPETKIQSKQWTAKGEPAPKKAKTVFSAGKVMATVFWDSHGVILIDYLQKGKTITGAYYASFDKLKAELAEKRPHLQKKKILFHQDNAPSHTSAVAMAKIHELRFELLDHPPYSPDLAPSDFFLFPHLKIALGGQRFSSNEEAITFVNNYFAEKNAEYYLDGLQRWEHRWE</sequence>
<dbReference type="PANTHER" id="PTHR46060">
    <property type="entry name" value="MARINER MOS1 TRANSPOSASE-LIKE PROTEIN"/>
    <property type="match status" value="1"/>
</dbReference>
<gene>
    <name evidence="2" type="primary">SETMR</name>
</gene>
<name>V5GGS5_ANOGL</name>
<organism evidence="2">
    <name type="scientific">Anoplophora glabripennis</name>
    <name type="common">Asian longhorn beetle</name>
    <name type="synonym">Anoplophora nobilis</name>
    <dbReference type="NCBI Taxonomy" id="217634"/>
    <lineage>
        <taxon>Eukaryota</taxon>
        <taxon>Metazoa</taxon>
        <taxon>Ecdysozoa</taxon>
        <taxon>Arthropoda</taxon>
        <taxon>Hexapoda</taxon>
        <taxon>Insecta</taxon>
        <taxon>Pterygota</taxon>
        <taxon>Neoptera</taxon>
        <taxon>Endopterygota</taxon>
        <taxon>Coleoptera</taxon>
        <taxon>Polyphaga</taxon>
        <taxon>Cucujiformia</taxon>
        <taxon>Chrysomeloidea</taxon>
        <taxon>Cerambycidae</taxon>
        <taxon>Lamiinae</taxon>
        <taxon>Lamiini</taxon>
        <taxon>Anoplophora</taxon>
    </lineage>
</organism>
<dbReference type="AlphaFoldDB" id="V5GGS5"/>
<accession>V5GGS5</accession>
<dbReference type="Gene3D" id="3.30.420.10">
    <property type="entry name" value="Ribonuclease H-like superfamily/Ribonuclease H"/>
    <property type="match status" value="1"/>
</dbReference>
<dbReference type="InterPro" id="IPR052709">
    <property type="entry name" value="Transposase-MT_Hybrid"/>
</dbReference>
<feature type="domain" description="Mos1 transposase HTH" evidence="1">
    <location>
        <begin position="5"/>
        <end position="53"/>
    </location>
</feature>
<dbReference type="InterPro" id="IPR036397">
    <property type="entry name" value="RNaseH_sf"/>
</dbReference>
<dbReference type="GO" id="GO:0003676">
    <property type="term" value="F:nucleic acid binding"/>
    <property type="evidence" value="ECO:0007669"/>
    <property type="project" value="InterPro"/>
</dbReference>
<dbReference type="Gene3D" id="1.10.10.1450">
    <property type="match status" value="1"/>
</dbReference>
<dbReference type="InterPro" id="IPR041426">
    <property type="entry name" value="Mos1_HTH"/>
</dbReference>
<keyword evidence="2" id="KW-0489">Methyltransferase</keyword>
<dbReference type="EMBL" id="GALX01005282">
    <property type="protein sequence ID" value="JAB63184.1"/>
    <property type="molecule type" value="Transcribed_RNA"/>
</dbReference>
<proteinExistence type="predicted"/>
<dbReference type="GO" id="GO:0032259">
    <property type="term" value="P:methylation"/>
    <property type="evidence" value="ECO:0007669"/>
    <property type="project" value="UniProtKB-KW"/>
</dbReference>